<keyword evidence="6" id="KW-1185">Reference proteome</keyword>
<dbReference type="GO" id="GO:0006631">
    <property type="term" value="P:fatty acid metabolic process"/>
    <property type="evidence" value="ECO:0007669"/>
    <property type="project" value="InterPro"/>
</dbReference>
<dbReference type="InterPro" id="IPR006180">
    <property type="entry name" value="3-OHacyl-CoA_DH_CS"/>
</dbReference>
<evidence type="ECO:0000313" key="6">
    <source>
        <dbReference type="Proteomes" id="UP000019486"/>
    </source>
</evidence>
<dbReference type="GO" id="GO:0050104">
    <property type="term" value="F:L-gulonate 3-dehydrogenase activity"/>
    <property type="evidence" value="ECO:0007669"/>
    <property type="project" value="TreeGrafter"/>
</dbReference>
<feature type="domain" description="3-hydroxyacyl-CoA dehydrogenase NAD binding" evidence="4">
    <location>
        <begin position="2"/>
        <end position="177"/>
    </location>
</feature>
<dbReference type="GO" id="GO:0003857">
    <property type="term" value="F:(3S)-3-hydroxyacyl-CoA dehydrogenase (NAD+) activity"/>
    <property type="evidence" value="ECO:0007669"/>
    <property type="project" value="UniProtKB-EC"/>
</dbReference>
<dbReference type="InterPro" id="IPR008927">
    <property type="entry name" value="6-PGluconate_DH-like_C_sf"/>
</dbReference>
<proteinExistence type="inferred from homology"/>
<dbReference type="AlphaFoldDB" id="W9H9V1"/>
<dbReference type="NCBIfam" id="NF004783">
    <property type="entry name" value="PRK06129.1"/>
    <property type="match status" value="1"/>
</dbReference>
<feature type="domain" description="3-hydroxyacyl-CoA dehydrogenase C-terminal" evidence="3">
    <location>
        <begin position="181"/>
        <end position="245"/>
    </location>
</feature>
<dbReference type="Gene3D" id="1.10.1040.10">
    <property type="entry name" value="N-(1-d-carboxylethyl)-l-norvaline Dehydrogenase, domain 2"/>
    <property type="match status" value="1"/>
</dbReference>
<dbReference type="SUPFAM" id="SSF48179">
    <property type="entry name" value="6-phosphogluconate dehydrogenase C-terminal domain-like"/>
    <property type="match status" value="1"/>
</dbReference>
<dbReference type="InterPro" id="IPR036291">
    <property type="entry name" value="NAD(P)-bd_dom_sf"/>
</dbReference>
<evidence type="ECO:0000256" key="1">
    <source>
        <dbReference type="ARBA" id="ARBA00009463"/>
    </source>
</evidence>
<protein>
    <submittedName>
        <fullName evidence="5">3-hydroxyacyl-CoA dehydrogenase</fullName>
        <ecNumber evidence="5">1.1.1.35</ecNumber>
    </submittedName>
</protein>
<organism evidence="5 6">
    <name type="scientific">Skermanella stibiiresistens SB22</name>
    <dbReference type="NCBI Taxonomy" id="1385369"/>
    <lineage>
        <taxon>Bacteria</taxon>
        <taxon>Pseudomonadati</taxon>
        <taxon>Pseudomonadota</taxon>
        <taxon>Alphaproteobacteria</taxon>
        <taxon>Rhodospirillales</taxon>
        <taxon>Azospirillaceae</taxon>
        <taxon>Skermanella</taxon>
    </lineage>
</organism>
<dbReference type="EC" id="1.1.1.35" evidence="5"/>
<evidence type="ECO:0000256" key="2">
    <source>
        <dbReference type="ARBA" id="ARBA00023002"/>
    </source>
</evidence>
<dbReference type="InterPro" id="IPR006176">
    <property type="entry name" value="3-OHacyl-CoA_DH_NAD-bd"/>
</dbReference>
<dbReference type="PANTHER" id="PTHR48075">
    <property type="entry name" value="3-HYDROXYACYL-COA DEHYDROGENASE FAMILY PROTEIN"/>
    <property type="match status" value="1"/>
</dbReference>
<dbReference type="EMBL" id="AVFL01000001">
    <property type="protein sequence ID" value="EWY42714.1"/>
    <property type="molecule type" value="Genomic_DNA"/>
</dbReference>
<dbReference type="Pfam" id="PF02737">
    <property type="entry name" value="3HCDH_N"/>
    <property type="match status" value="1"/>
</dbReference>
<dbReference type="InterPro" id="IPR006108">
    <property type="entry name" value="3HC_DH_C"/>
</dbReference>
<keyword evidence="2 5" id="KW-0560">Oxidoreductase</keyword>
<dbReference type="Proteomes" id="UP000019486">
    <property type="component" value="Unassembled WGS sequence"/>
</dbReference>
<evidence type="ECO:0000259" key="4">
    <source>
        <dbReference type="Pfam" id="PF02737"/>
    </source>
</evidence>
<comment type="caution">
    <text evidence="5">The sequence shown here is derived from an EMBL/GenBank/DDBJ whole genome shotgun (WGS) entry which is preliminary data.</text>
</comment>
<dbReference type="PATRIC" id="fig|1385369.3.peg.457"/>
<dbReference type="GO" id="GO:0070403">
    <property type="term" value="F:NAD+ binding"/>
    <property type="evidence" value="ECO:0007669"/>
    <property type="project" value="InterPro"/>
</dbReference>
<evidence type="ECO:0000259" key="3">
    <source>
        <dbReference type="Pfam" id="PF00725"/>
    </source>
</evidence>
<dbReference type="Pfam" id="PF00725">
    <property type="entry name" value="3HCDH"/>
    <property type="match status" value="1"/>
</dbReference>
<dbReference type="PANTHER" id="PTHR48075:SF1">
    <property type="entry name" value="LAMBDA-CRYSTALLIN HOMOLOG"/>
    <property type="match status" value="1"/>
</dbReference>
<dbReference type="InterPro" id="IPR013328">
    <property type="entry name" value="6PGD_dom2"/>
</dbReference>
<sequence>MLGSGLIGRSWAITFSRAGWQVAMWDREDGAAEASRAILLTLLEDLAAEDLLNGQSAAEVGARVRVTKTLAEALEGTSWVQENTPEIVGIKREVWAELDALAPPDAVCASSTSGIVPSAFTEELPGRGRCLVAHPINPPYLIPAVELVPAPWTTPETMAKAEEVMRAIGQSPIVMTRELDGFVMNRLQGALLEEAFRLVADGYCSVEDVDVGLREGLALRWSFIGPFETIDLNAPGGVRDYVTRYGGLYERLYKSMQRRADWTGSVLDTVEGQRRERVPKEGLADRQRWRDRRLMALSRHKRKAAQDFGN</sequence>
<name>W9H9V1_9PROT</name>
<accession>W9H9V1</accession>
<comment type="similarity">
    <text evidence="1">Belongs to the 3-hydroxyacyl-CoA dehydrogenase family.</text>
</comment>
<dbReference type="Gene3D" id="3.40.50.720">
    <property type="entry name" value="NAD(P)-binding Rossmann-like Domain"/>
    <property type="match status" value="1"/>
</dbReference>
<evidence type="ECO:0000313" key="5">
    <source>
        <dbReference type="EMBL" id="EWY42714.1"/>
    </source>
</evidence>
<dbReference type="STRING" id="1385369.N825_02320"/>
<reference evidence="5 6" key="1">
    <citation type="submission" date="2013-08" db="EMBL/GenBank/DDBJ databases">
        <title>The genome sequence of Skermanella stibiiresistens.</title>
        <authorList>
            <person name="Zhu W."/>
            <person name="Wang G."/>
        </authorList>
    </citation>
    <scope>NUCLEOTIDE SEQUENCE [LARGE SCALE GENOMIC DNA]</scope>
    <source>
        <strain evidence="5 6">SB22</strain>
    </source>
</reference>
<dbReference type="SUPFAM" id="SSF51735">
    <property type="entry name" value="NAD(P)-binding Rossmann-fold domains"/>
    <property type="match status" value="1"/>
</dbReference>
<gene>
    <name evidence="5" type="ORF">N825_02320</name>
</gene>
<dbReference type="PROSITE" id="PS00067">
    <property type="entry name" value="3HCDH"/>
    <property type="match status" value="1"/>
</dbReference>